<dbReference type="Proteomes" id="UP000008793">
    <property type="component" value="Chromosome"/>
</dbReference>
<gene>
    <name evidence="9" type="ordered locus">EbC_11950</name>
</gene>
<dbReference type="InterPro" id="IPR000620">
    <property type="entry name" value="EamA_dom"/>
</dbReference>
<evidence type="ECO:0000313" key="10">
    <source>
        <dbReference type="Proteomes" id="UP000008793"/>
    </source>
</evidence>
<feature type="transmembrane region" description="Helical" evidence="7">
    <location>
        <begin position="212"/>
        <end position="236"/>
    </location>
</feature>
<dbReference type="InterPro" id="IPR050638">
    <property type="entry name" value="AA-Vitamin_Transporters"/>
</dbReference>
<keyword evidence="4 7" id="KW-0812">Transmembrane</keyword>
<keyword evidence="5 7" id="KW-1133">Transmembrane helix</keyword>
<reference evidence="9 10" key="1">
    <citation type="journal article" date="2010" name="BMC Genomics">
        <title>Genome comparison of the epiphytic bacteria Erwinia billingiae and E. tasmaniensis with the pear pathogen E. pyrifoliae.</title>
        <authorList>
            <person name="Kube M."/>
            <person name="Migdoll A.M."/>
            <person name="Gehring I."/>
            <person name="Heitmann K."/>
            <person name="Mayer Y."/>
            <person name="Kuhl H."/>
            <person name="Knaust F."/>
            <person name="Geider K."/>
            <person name="Reinhardt R."/>
        </authorList>
    </citation>
    <scope>NUCLEOTIDE SEQUENCE [LARGE SCALE GENOMIC DNA]</scope>
    <source>
        <strain evidence="9 10">Eb661</strain>
    </source>
</reference>
<evidence type="ECO:0000256" key="7">
    <source>
        <dbReference type="SAM" id="Phobius"/>
    </source>
</evidence>
<proteinExistence type="inferred from homology"/>
<evidence type="ECO:0000256" key="5">
    <source>
        <dbReference type="ARBA" id="ARBA00022989"/>
    </source>
</evidence>
<evidence type="ECO:0000256" key="6">
    <source>
        <dbReference type="ARBA" id="ARBA00023136"/>
    </source>
</evidence>
<dbReference type="PANTHER" id="PTHR32322:SF2">
    <property type="entry name" value="EAMA DOMAIN-CONTAINING PROTEIN"/>
    <property type="match status" value="1"/>
</dbReference>
<feature type="transmembrane region" description="Helical" evidence="7">
    <location>
        <begin position="147"/>
        <end position="167"/>
    </location>
</feature>
<dbReference type="InterPro" id="IPR037185">
    <property type="entry name" value="EmrE-like"/>
</dbReference>
<feature type="transmembrane region" description="Helical" evidence="7">
    <location>
        <begin position="179"/>
        <end position="200"/>
    </location>
</feature>
<protein>
    <submittedName>
        <fullName evidence="9">Conserved uncharacterized protein</fullName>
    </submittedName>
</protein>
<feature type="transmembrane region" description="Helical" evidence="7">
    <location>
        <begin position="33"/>
        <end position="51"/>
    </location>
</feature>
<feature type="transmembrane region" description="Helical" evidence="7">
    <location>
        <begin position="90"/>
        <end position="111"/>
    </location>
</feature>
<evidence type="ECO:0000256" key="2">
    <source>
        <dbReference type="ARBA" id="ARBA00007362"/>
    </source>
</evidence>
<accession>D8MPG9</accession>
<dbReference type="GeneID" id="90511212"/>
<keyword evidence="3" id="KW-1003">Cell membrane</keyword>
<dbReference type="GO" id="GO:0016020">
    <property type="term" value="C:membrane"/>
    <property type="evidence" value="ECO:0007669"/>
    <property type="project" value="UniProtKB-SubCell"/>
</dbReference>
<feature type="transmembrane region" description="Helical" evidence="7">
    <location>
        <begin position="267"/>
        <end position="286"/>
    </location>
</feature>
<feature type="transmembrane region" description="Helical" evidence="7">
    <location>
        <begin position="243"/>
        <end position="261"/>
    </location>
</feature>
<dbReference type="eggNOG" id="COG0697">
    <property type="taxonomic scope" value="Bacteria"/>
</dbReference>
<evidence type="ECO:0000256" key="4">
    <source>
        <dbReference type="ARBA" id="ARBA00022692"/>
    </source>
</evidence>
<keyword evidence="6 7" id="KW-0472">Membrane</keyword>
<dbReference type="Pfam" id="PF00892">
    <property type="entry name" value="EamA"/>
    <property type="match status" value="2"/>
</dbReference>
<dbReference type="EMBL" id="FP236843">
    <property type="protein sequence ID" value="CAX58726.1"/>
    <property type="molecule type" value="Genomic_DNA"/>
</dbReference>
<evidence type="ECO:0000313" key="9">
    <source>
        <dbReference type="EMBL" id="CAX58726.1"/>
    </source>
</evidence>
<feature type="transmembrane region" description="Helical" evidence="7">
    <location>
        <begin position="118"/>
        <end position="135"/>
    </location>
</feature>
<organism evidence="10">
    <name type="scientific">Erwinia billingiae (strain Eb661)</name>
    <dbReference type="NCBI Taxonomy" id="634500"/>
    <lineage>
        <taxon>Bacteria</taxon>
        <taxon>Pseudomonadati</taxon>
        <taxon>Pseudomonadota</taxon>
        <taxon>Gammaproteobacteria</taxon>
        <taxon>Enterobacterales</taxon>
        <taxon>Erwiniaceae</taxon>
        <taxon>Erwinia</taxon>
    </lineage>
</organism>
<sequence length="303" mass="33039">MNGILYALVVVIWGTTWIAIVMQQGVVSVTVSIFWRFLVAALAMVIVLGLAGRLRKISLKDHLYCLLQGCCVFGFNFVCFYHAASYISSGLESVIFSMAVLYNAVNSMLFFRQRPHPNLLPAAALGIIGIIALFWHDLMATQMAPSLLIGIGLSALGTFGFSLGNMISTRHQRRGLEILSTNTYAMFYGALVMAAISLFNGDRFMPELSVRYLGSLLYLAIFGSVIAFGAYFTLVGRIGASQAAYSTLLFPLVALTLSTLYEGYVWHANAVIGLVLILLGNLVMFAKPGFFRVGRTTPLPKSS</sequence>
<feature type="domain" description="EamA" evidence="8">
    <location>
        <begin position="3"/>
        <end position="134"/>
    </location>
</feature>
<evidence type="ECO:0000256" key="1">
    <source>
        <dbReference type="ARBA" id="ARBA00004651"/>
    </source>
</evidence>
<comment type="similarity">
    <text evidence="2">Belongs to the EamA transporter family.</text>
</comment>
<dbReference type="HOGENOM" id="CLU_033863_5_3_6"/>
<dbReference type="AlphaFoldDB" id="D8MPG9"/>
<dbReference type="STRING" id="634500.EbC_11950"/>
<dbReference type="PANTHER" id="PTHR32322">
    <property type="entry name" value="INNER MEMBRANE TRANSPORTER"/>
    <property type="match status" value="1"/>
</dbReference>
<comment type="subcellular location">
    <subcellularLocation>
        <location evidence="1">Cell membrane</location>
        <topology evidence="1">Multi-pass membrane protein</topology>
    </subcellularLocation>
</comment>
<name>D8MPG9_ERWBE</name>
<keyword evidence="10" id="KW-1185">Reference proteome</keyword>
<feature type="transmembrane region" description="Helical" evidence="7">
    <location>
        <begin position="5"/>
        <end position="27"/>
    </location>
</feature>
<feature type="domain" description="EamA" evidence="8">
    <location>
        <begin position="149"/>
        <end position="285"/>
    </location>
</feature>
<feature type="transmembrane region" description="Helical" evidence="7">
    <location>
        <begin position="63"/>
        <end position="84"/>
    </location>
</feature>
<dbReference type="SUPFAM" id="SSF103481">
    <property type="entry name" value="Multidrug resistance efflux transporter EmrE"/>
    <property type="match status" value="2"/>
</dbReference>
<evidence type="ECO:0000259" key="8">
    <source>
        <dbReference type="Pfam" id="PF00892"/>
    </source>
</evidence>
<evidence type="ECO:0000256" key="3">
    <source>
        <dbReference type="ARBA" id="ARBA00022475"/>
    </source>
</evidence>
<dbReference type="KEGG" id="ebi:EbC_11950"/>
<dbReference type="RefSeq" id="WP_013201222.1">
    <property type="nucleotide sequence ID" value="NC_014306.1"/>
</dbReference>